<evidence type="ECO:0000313" key="4">
    <source>
        <dbReference type="Proteomes" id="UP000467700"/>
    </source>
</evidence>
<dbReference type="EMBL" id="CACVBS010000039">
    <property type="protein sequence ID" value="CAA7263451.1"/>
    <property type="molecule type" value="Genomic_DNA"/>
</dbReference>
<gene>
    <name evidence="3" type="ORF">AAE3_LOCUS5657</name>
</gene>
<evidence type="ECO:0000313" key="3">
    <source>
        <dbReference type="EMBL" id="CAA7263451.1"/>
    </source>
</evidence>
<dbReference type="OrthoDB" id="2746456at2759"/>
<reference evidence="3 4" key="1">
    <citation type="submission" date="2020-01" db="EMBL/GenBank/DDBJ databases">
        <authorList>
            <person name="Gupta K D."/>
        </authorList>
    </citation>
    <scope>NUCLEOTIDE SEQUENCE [LARGE SCALE GENOMIC DNA]</scope>
</reference>
<proteinExistence type="predicted"/>
<dbReference type="PROSITE" id="PS50097">
    <property type="entry name" value="BTB"/>
    <property type="match status" value="1"/>
</dbReference>
<feature type="region of interest" description="Disordered" evidence="1">
    <location>
        <begin position="1"/>
        <end position="58"/>
    </location>
</feature>
<dbReference type="InterPro" id="IPR000210">
    <property type="entry name" value="BTB/POZ_dom"/>
</dbReference>
<dbReference type="CDD" id="cd18186">
    <property type="entry name" value="BTB_POZ_ZBTB_KLHL-like"/>
    <property type="match status" value="1"/>
</dbReference>
<evidence type="ECO:0000256" key="1">
    <source>
        <dbReference type="SAM" id="MobiDB-lite"/>
    </source>
</evidence>
<protein>
    <recommendedName>
        <fullName evidence="2">BTB domain-containing protein</fullName>
    </recommendedName>
</protein>
<dbReference type="InterPro" id="IPR011333">
    <property type="entry name" value="SKP1/BTB/POZ_sf"/>
</dbReference>
<organism evidence="3 4">
    <name type="scientific">Cyclocybe aegerita</name>
    <name type="common">Black poplar mushroom</name>
    <name type="synonym">Agrocybe aegerita</name>
    <dbReference type="NCBI Taxonomy" id="1973307"/>
    <lineage>
        <taxon>Eukaryota</taxon>
        <taxon>Fungi</taxon>
        <taxon>Dikarya</taxon>
        <taxon>Basidiomycota</taxon>
        <taxon>Agaricomycotina</taxon>
        <taxon>Agaricomycetes</taxon>
        <taxon>Agaricomycetidae</taxon>
        <taxon>Agaricales</taxon>
        <taxon>Agaricineae</taxon>
        <taxon>Bolbitiaceae</taxon>
        <taxon>Cyclocybe</taxon>
    </lineage>
</organism>
<dbReference type="Proteomes" id="UP000467700">
    <property type="component" value="Unassembled WGS sequence"/>
</dbReference>
<comment type="caution">
    <text evidence="3">The sequence shown here is derived from an EMBL/GenBank/DDBJ whole genome shotgun (WGS) entry which is preliminary data.</text>
</comment>
<evidence type="ECO:0000259" key="2">
    <source>
        <dbReference type="PROSITE" id="PS50097"/>
    </source>
</evidence>
<accession>A0A8S0VZC8</accession>
<dbReference type="SUPFAM" id="SSF54695">
    <property type="entry name" value="POZ domain"/>
    <property type="match status" value="1"/>
</dbReference>
<dbReference type="Gene3D" id="3.30.710.10">
    <property type="entry name" value="Potassium Channel Kv1.1, Chain A"/>
    <property type="match status" value="1"/>
</dbReference>
<dbReference type="AlphaFoldDB" id="A0A8S0VZC8"/>
<sequence>MTVRRSQRLESVPAQLDVGMEDKKSIAPPTPISQGKRKHDEVETSAGVVEEEASPPKAQKTYVKNEDHWALDGNLLLQIGDTRFKVHRSRLASESSWFQLLVERAAGRQEDGFEDQDEIDPVVETKEKVDDLDLFYVDCSGGPSSEQFATLLDAMNTGIDFVYKRPNIDAVEQLYGAASFFRVTRYNNFCSSYLTIRFPDSWTHLLGATSPDAAKGIILGRAYGDAILRHCFYDLARSAPPVGTADENNNADEYDPLEELEARDLVRLLFIQKRLAAAWNEITYLVDHKCAGTAPGECKVQHTAPKSVIDRARKNYPLDPILAIRHFIDIVKWPTHKYCDGAIAAVRTSLEKKRESIWEDLNKWIG</sequence>
<keyword evidence="4" id="KW-1185">Reference proteome</keyword>
<feature type="domain" description="BTB" evidence="2">
    <location>
        <begin position="73"/>
        <end position="158"/>
    </location>
</feature>
<name>A0A8S0VZC8_CYCAE</name>